<reference evidence="3 4" key="1">
    <citation type="journal article" date="2015" name="Genome Announc.">
        <title>Draft Genome Sequences of Marine Isolates of Thalassomonas viridans and Thalassomonas actiniarum.</title>
        <authorList>
            <person name="Olonade I."/>
            <person name="van Zyl L.J."/>
            <person name="Trindade M."/>
        </authorList>
    </citation>
    <scope>NUCLEOTIDE SEQUENCE [LARGE SCALE GENOMIC DNA]</scope>
    <source>
        <strain evidence="3 4">XOM25</strain>
    </source>
</reference>
<dbReference type="FunFam" id="1.10.8.350:FF:000001">
    <property type="entry name" value="Lytic murein transglycosylase B"/>
    <property type="match status" value="1"/>
</dbReference>
<dbReference type="InterPro" id="IPR031304">
    <property type="entry name" value="SLT_2"/>
</dbReference>
<dbReference type="PANTHER" id="PTHR30163">
    <property type="entry name" value="MEMBRANE-BOUND LYTIC MUREIN TRANSGLYCOSYLASE B"/>
    <property type="match status" value="1"/>
</dbReference>
<proteinExistence type="predicted"/>
<evidence type="ECO:0000313" key="3">
    <source>
        <dbReference type="EMBL" id="WDE07514.1"/>
    </source>
</evidence>
<dbReference type="AlphaFoldDB" id="A0AAF0CCN3"/>
<dbReference type="InterPro" id="IPR011970">
    <property type="entry name" value="MltB_2"/>
</dbReference>
<dbReference type="NCBIfam" id="TIGR02283">
    <property type="entry name" value="MltB_2"/>
    <property type="match status" value="1"/>
</dbReference>
<dbReference type="InterPro" id="IPR043426">
    <property type="entry name" value="MltB-like"/>
</dbReference>
<name>A0AAF0CCN3_9GAMM</name>
<dbReference type="Gene3D" id="1.10.8.350">
    <property type="entry name" value="Bacterial muramidase"/>
    <property type="match status" value="1"/>
</dbReference>
<gene>
    <name evidence="3" type="ORF">SG34_011885</name>
</gene>
<dbReference type="GO" id="GO:0008933">
    <property type="term" value="F:peptidoglycan lytic transglycosylase activity"/>
    <property type="evidence" value="ECO:0007669"/>
    <property type="project" value="TreeGrafter"/>
</dbReference>
<dbReference type="EMBL" id="CP059733">
    <property type="protein sequence ID" value="WDE07514.1"/>
    <property type="molecule type" value="Genomic_DNA"/>
</dbReference>
<dbReference type="GO" id="GO:0009253">
    <property type="term" value="P:peptidoglycan catabolic process"/>
    <property type="evidence" value="ECO:0007669"/>
    <property type="project" value="TreeGrafter"/>
</dbReference>
<keyword evidence="4" id="KW-1185">Reference proteome</keyword>
<feature type="chain" id="PRO_5042208656" evidence="1">
    <location>
        <begin position="32"/>
        <end position="357"/>
    </location>
</feature>
<dbReference type="PANTHER" id="PTHR30163:SF8">
    <property type="entry name" value="LYTIC MUREIN TRANSGLYCOSYLASE"/>
    <property type="match status" value="1"/>
</dbReference>
<feature type="domain" description="Transglycosylase SLT" evidence="2">
    <location>
        <begin position="38"/>
        <end position="344"/>
    </location>
</feature>
<dbReference type="KEGG" id="tvd:SG34_011885"/>
<evidence type="ECO:0000259" key="2">
    <source>
        <dbReference type="Pfam" id="PF13406"/>
    </source>
</evidence>
<evidence type="ECO:0000313" key="4">
    <source>
        <dbReference type="Proteomes" id="UP000032352"/>
    </source>
</evidence>
<keyword evidence="1" id="KW-0732">Signal</keyword>
<reference evidence="3 4" key="2">
    <citation type="journal article" date="2022" name="Mar. Drugs">
        <title>Bioassay-Guided Fractionation Leads to the Detection of Cholic Acid Generated by the Rare Thalassomonas sp.</title>
        <authorList>
            <person name="Pheiffer F."/>
            <person name="Schneider Y.K."/>
            <person name="Hansen E.H."/>
            <person name="Andersen J.H."/>
            <person name="Isaksson J."/>
            <person name="Busche T."/>
            <person name="R C."/>
            <person name="Kalinowski J."/>
            <person name="Zyl L.V."/>
            <person name="Trindade M."/>
        </authorList>
    </citation>
    <scope>NUCLEOTIDE SEQUENCE [LARGE SCALE GENOMIC DNA]</scope>
    <source>
        <strain evidence="3 4">XOM25</strain>
    </source>
</reference>
<organism evidence="3 4">
    <name type="scientific">Thalassomonas viridans</name>
    <dbReference type="NCBI Taxonomy" id="137584"/>
    <lineage>
        <taxon>Bacteria</taxon>
        <taxon>Pseudomonadati</taxon>
        <taxon>Pseudomonadota</taxon>
        <taxon>Gammaproteobacteria</taxon>
        <taxon>Alteromonadales</taxon>
        <taxon>Colwelliaceae</taxon>
        <taxon>Thalassomonas</taxon>
    </lineage>
</organism>
<evidence type="ECO:0000256" key="1">
    <source>
        <dbReference type="SAM" id="SignalP"/>
    </source>
</evidence>
<dbReference type="Proteomes" id="UP000032352">
    <property type="component" value="Chromosome"/>
</dbReference>
<dbReference type="Pfam" id="PF13406">
    <property type="entry name" value="SLT_2"/>
    <property type="match status" value="1"/>
</dbReference>
<feature type="signal peptide" evidence="1">
    <location>
        <begin position="1"/>
        <end position="31"/>
    </location>
</feature>
<dbReference type="SUPFAM" id="SSF53955">
    <property type="entry name" value="Lysozyme-like"/>
    <property type="match status" value="1"/>
</dbReference>
<dbReference type="RefSeq" id="WP_044841889.1">
    <property type="nucleotide sequence ID" value="NZ_CP059733.1"/>
</dbReference>
<dbReference type="InterPro" id="IPR023346">
    <property type="entry name" value="Lysozyme-like_dom_sf"/>
</dbReference>
<dbReference type="Gene3D" id="1.10.530.10">
    <property type="match status" value="1"/>
</dbReference>
<protein>
    <submittedName>
        <fullName evidence="3">Lytic murein transglycosylase</fullName>
    </submittedName>
</protein>
<accession>A0AAF0CCN3</accession>
<sequence length="357" mass="40675">MKTRFLLGHKVKAALVSLTLGTCFLTGSSFAAEAEKPSFENYVNQLKAEALQKGFSQELIDSSFANVTFHKRAVKADRNQPEKVETLDTYLPKRVPDWKVNRAREMFQAHRELLTEIGDQYRVQPRFIVALWGLETNFGRIMGNYNVISALSTLAYEGRREVFFKKQLWAALTILDEGHITIDKMKGSWAGAMGQNQFMPTSFVSYAVDGDGDGKKDIWGNHADVFASMANYLNKEGWSDELTWGRQVKLPENFDHSLAIPKNTGSRKNWLKAWAESEKSLAEWQELGVRRSDGTNLPKVDIKAALIFPDDENGRVYLAYDNYKSLMHWNLSYYFVSSVGHLSDRIKFPPLKPVKEK</sequence>
<dbReference type="CDD" id="cd13399">
    <property type="entry name" value="Slt35-like"/>
    <property type="match status" value="1"/>
</dbReference>